<keyword evidence="3 12" id="KW-0235">DNA replication</keyword>
<keyword evidence="5 12" id="KW-0378">Hydrolase</keyword>
<dbReference type="InterPro" id="IPR006200">
    <property type="entry name" value="LexA"/>
</dbReference>
<sequence length="209" mass="23169">MPKTSSEKRQLRILRYIYETVKEKGYPPTVREICKAVDLSSTSTVHGHLARLVKNGFLEKDPTKPRAMEVTLAGLEAIGQAPKPTKIPVVGTVTAGAPILAVEDTSDYFPLPPEFEDAADLFMLTIRGESMINAGILNGDQVIVRKQTYADNGDIIIALTDENEATCKRFFKESDHYRLQPENDTMAPIILQNVAILGKVVGLYRNMLH</sequence>
<dbReference type="PANTHER" id="PTHR33516">
    <property type="entry name" value="LEXA REPRESSOR"/>
    <property type="match status" value="1"/>
</dbReference>
<keyword evidence="2 12" id="KW-0678">Repressor</keyword>
<dbReference type="InterPro" id="IPR011991">
    <property type="entry name" value="ArsR-like_HTH"/>
</dbReference>
<feature type="active site" description="For autocatalytic cleavage activity" evidence="12">
    <location>
        <position position="130"/>
    </location>
</feature>
<protein>
    <recommendedName>
        <fullName evidence="12">LexA repressor</fullName>
        <ecNumber evidence="12">3.4.21.88</ecNumber>
    </recommendedName>
</protein>
<evidence type="ECO:0000256" key="6">
    <source>
        <dbReference type="ARBA" id="ARBA00022813"/>
    </source>
</evidence>
<keyword evidence="10 12" id="KW-0234">DNA repair</keyword>
<evidence type="ECO:0000256" key="7">
    <source>
        <dbReference type="ARBA" id="ARBA00023015"/>
    </source>
</evidence>
<organism evidence="16 17">
    <name type="scientific">Ligilactobacillus ruminis</name>
    <dbReference type="NCBI Taxonomy" id="1623"/>
    <lineage>
        <taxon>Bacteria</taxon>
        <taxon>Bacillati</taxon>
        <taxon>Bacillota</taxon>
        <taxon>Bacilli</taxon>
        <taxon>Lactobacillales</taxon>
        <taxon>Lactobacillaceae</taxon>
        <taxon>Ligilactobacillus</taxon>
    </lineage>
</organism>
<dbReference type="InterPro" id="IPR015927">
    <property type="entry name" value="Peptidase_S24_S26A/B/C"/>
</dbReference>
<feature type="active site" description="For autocatalytic cleavage activity" evidence="12">
    <location>
        <position position="168"/>
    </location>
</feature>
<comment type="caution">
    <text evidence="16">The sequence shown here is derived from an EMBL/GenBank/DDBJ whole genome shotgun (WGS) entry which is preliminary data.</text>
</comment>
<feature type="domain" description="LexA repressor DNA-binding" evidence="15">
    <location>
        <begin position="8"/>
        <end position="67"/>
    </location>
</feature>
<dbReference type="SUPFAM" id="SSF51306">
    <property type="entry name" value="LexA/Signal peptidase"/>
    <property type="match status" value="1"/>
</dbReference>
<dbReference type="PANTHER" id="PTHR33516:SF2">
    <property type="entry name" value="LEXA REPRESSOR-RELATED"/>
    <property type="match status" value="1"/>
</dbReference>
<dbReference type="Pfam" id="PF00717">
    <property type="entry name" value="Peptidase_S24"/>
    <property type="match status" value="1"/>
</dbReference>
<evidence type="ECO:0000256" key="12">
    <source>
        <dbReference type="HAMAP-Rule" id="MF_00015"/>
    </source>
</evidence>
<keyword evidence="8 12" id="KW-0238">DNA-binding</keyword>
<comment type="subunit">
    <text evidence="12">Homodimer.</text>
</comment>
<evidence type="ECO:0000256" key="1">
    <source>
        <dbReference type="ARBA" id="ARBA00007484"/>
    </source>
</evidence>
<evidence type="ECO:0000256" key="3">
    <source>
        <dbReference type="ARBA" id="ARBA00022705"/>
    </source>
</evidence>
<keyword evidence="6 12" id="KW-0068">Autocatalytic cleavage</keyword>
<evidence type="ECO:0000256" key="8">
    <source>
        <dbReference type="ARBA" id="ARBA00023125"/>
    </source>
</evidence>
<evidence type="ECO:0000256" key="4">
    <source>
        <dbReference type="ARBA" id="ARBA00022763"/>
    </source>
</evidence>
<evidence type="ECO:0000256" key="9">
    <source>
        <dbReference type="ARBA" id="ARBA00023163"/>
    </source>
</evidence>
<evidence type="ECO:0000313" key="16">
    <source>
        <dbReference type="EMBL" id="SEM39508.1"/>
    </source>
</evidence>
<comment type="similarity">
    <text evidence="1 12 13">Belongs to the peptidase S24 family.</text>
</comment>
<dbReference type="InterPro" id="IPR039418">
    <property type="entry name" value="LexA-like"/>
</dbReference>
<keyword evidence="4 12" id="KW-0227">DNA damage</keyword>
<feature type="domain" description="Peptidase S24/S26A/S26B/S26C" evidence="14">
    <location>
        <begin position="88"/>
        <end position="201"/>
    </location>
</feature>
<dbReference type="SUPFAM" id="SSF46785">
    <property type="entry name" value="Winged helix' DNA-binding domain"/>
    <property type="match status" value="1"/>
</dbReference>
<dbReference type="NCBIfam" id="TIGR00498">
    <property type="entry name" value="lexA"/>
    <property type="match status" value="1"/>
</dbReference>
<dbReference type="InterPro" id="IPR006199">
    <property type="entry name" value="LexA_DNA-bd_dom"/>
</dbReference>
<dbReference type="Pfam" id="PF01726">
    <property type="entry name" value="LexA_DNA_bind"/>
    <property type="match status" value="1"/>
</dbReference>
<keyword evidence="7 12" id="KW-0805">Transcription regulation</keyword>
<name>A0ABY1A9I1_9LACO</name>
<reference evidence="16 17" key="1">
    <citation type="submission" date="2016-10" db="EMBL/GenBank/DDBJ databases">
        <authorList>
            <person name="Varghese N."/>
            <person name="Submissions S."/>
        </authorList>
    </citation>
    <scope>NUCLEOTIDE SEQUENCE [LARGE SCALE GENOMIC DNA]</scope>
    <source>
        <strain evidence="16 17">WC1T17</strain>
    </source>
</reference>
<evidence type="ECO:0000259" key="15">
    <source>
        <dbReference type="Pfam" id="PF01726"/>
    </source>
</evidence>
<keyword evidence="9 12" id="KW-0804">Transcription</keyword>
<dbReference type="CDD" id="cd06529">
    <property type="entry name" value="S24_LexA-like"/>
    <property type="match status" value="1"/>
</dbReference>
<dbReference type="CDD" id="cd00090">
    <property type="entry name" value="HTH_ARSR"/>
    <property type="match status" value="1"/>
</dbReference>
<feature type="site" description="Cleavage; by autolysis" evidence="12">
    <location>
        <begin position="95"/>
        <end position="96"/>
    </location>
</feature>
<evidence type="ECO:0000256" key="13">
    <source>
        <dbReference type="RuleBase" id="RU003991"/>
    </source>
</evidence>
<evidence type="ECO:0000256" key="5">
    <source>
        <dbReference type="ARBA" id="ARBA00022801"/>
    </source>
</evidence>
<dbReference type="PRINTS" id="PR00726">
    <property type="entry name" value="LEXASERPTASE"/>
</dbReference>
<dbReference type="InterPro" id="IPR036388">
    <property type="entry name" value="WH-like_DNA-bd_sf"/>
</dbReference>
<dbReference type="EMBL" id="FOCC01000002">
    <property type="protein sequence ID" value="SEM39508.1"/>
    <property type="molecule type" value="Genomic_DNA"/>
</dbReference>
<evidence type="ECO:0000313" key="17">
    <source>
        <dbReference type="Proteomes" id="UP000182089"/>
    </source>
</evidence>
<dbReference type="Gene3D" id="1.10.10.10">
    <property type="entry name" value="Winged helix-like DNA-binding domain superfamily/Winged helix DNA-binding domain"/>
    <property type="match status" value="1"/>
</dbReference>
<dbReference type="EC" id="3.4.21.88" evidence="12"/>
<gene>
    <name evidence="12" type="primary">lexA</name>
    <name evidence="16" type="ORF">SAMN05216431_10256</name>
</gene>
<dbReference type="Proteomes" id="UP000182089">
    <property type="component" value="Unassembled WGS sequence"/>
</dbReference>
<evidence type="ECO:0000256" key="2">
    <source>
        <dbReference type="ARBA" id="ARBA00022491"/>
    </source>
</evidence>
<evidence type="ECO:0000259" key="14">
    <source>
        <dbReference type="Pfam" id="PF00717"/>
    </source>
</evidence>
<comment type="catalytic activity">
    <reaction evidence="12">
        <text>Hydrolysis of Ala-|-Gly bond in repressor LexA.</text>
        <dbReference type="EC" id="3.4.21.88"/>
    </reaction>
</comment>
<dbReference type="InterPro" id="IPR050077">
    <property type="entry name" value="LexA_repressor"/>
</dbReference>
<accession>A0ABY1A9I1</accession>
<proteinExistence type="inferred from homology"/>
<dbReference type="InterPro" id="IPR036390">
    <property type="entry name" value="WH_DNA-bd_sf"/>
</dbReference>
<evidence type="ECO:0000256" key="10">
    <source>
        <dbReference type="ARBA" id="ARBA00023204"/>
    </source>
</evidence>
<comment type="function">
    <text evidence="12">Represses a number of genes involved in the response to DNA damage (SOS response), including recA and lexA. In the presence of single-stranded DNA, RecA interacts with LexA causing an autocatalytic cleavage which disrupts the DNA-binding part of LexA, leading to derepression of the SOS regulon and eventually DNA repair.</text>
</comment>
<feature type="DNA-binding region" description="H-T-H motif" evidence="12">
    <location>
        <begin position="30"/>
        <end position="50"/>
    </location>
</feature>
<dbReference type="Gene3D" id="2.10.109.10">
    <property type="entry name" value="Umud Fragment, subunit A"/>
    <property type="match status" value="1"/>
</dbReference>
<dbReference type="InterPro" id="IPR006197">
    <property type="entry name" value="Peptidase_S24_LexA"/>
</dbReference>
<dbReference type="HAMAP" id="MF_00015">
    <property type="entry name" value="LexA"/>
    <property type="match status" value="1"/>
</dbReference>
<evidence type="ECO:0000256" key="11">
    <source>
        <dbReference type="ARBA" id="ARBA00023236"/>
    </source>
</evidence>
<dbReference type="InterPro" id="IPR036286">
    <property type="entry name" value="LexA/Signal_pep-like_sf"/>
</dbReference>
<keyword evidence="11 12" id="KW-0742">SOS response</keyword>